<evidence type="ECO:0000313" key="2">
    <source>
        <dbReference type="Proteomes" id="UP000053820"/>
    </source>
</evidence>
<dbReference type="AlphaFoldDB" id="A0A0C9W6W6"/>
<dbReference type="EMBL" id="KN839927">
    <property type="protein sequence ID" value="KIJ58556.1"/>
    <property type="molecule type" value="Genomic_DNA"/>
</dbReference>
<feature type="non-terminal residue" evidence="1">
    <location>
        <position position="120"/>
    </location>
</feature>
<proteinExistence type="predicted"/>
<sequence>VIETLERCQITASQFVLSILTHRQYNDHPVVKDLLLHSPNILSAFLKHPSNDDKLLQCSAELIRNSYLRELRDIASEESGWHFGASSATTKQLEEFSIEEMARDMERHAPGLWDLLGILL</sequence>
<name>A0A0C9W6W6_9AGAM</name>
<gene>
    <name evidence="1" type="ORF">HYDPIDRAFT_68993</name>
</gene>
<evidence type="ECO:0000313" key="1">
    <source>
        <dbReference type="EMBL" id="KIJ58556.1"/>
    </source>
</evidence>
<dbReference type="HOGENOM" id="CLU_142396_1_0_1"/>
<keyword evidence="2" id="KW-1185">Reference proteome</keyword>
<dbReference type="Proteomes" id="UP000053820">
    <property type="component" value="Unassembled WGS sequence"/>
</dbReference>
<feature type="non-terminal residue" evidence="1">
    <location>
        <position position="1"/>
    </location>
</feature>
<accession>A0A0C9W6W6</accession>
<reference evidence="1 2" key="1">
    <citation type="submission" date="2014-04" db="EMBL/GenBank/DDBJ databases">
        <title>Evolutionary Origins and Diversification of the Mycorrhizal Mutualists.</title>
        <authorList>
            <consortium name="DOE Joint Genome Institute"/>
            <consortium name="Mycorrhizal Genomics Consortium"/>
            <person name="Kohler A."/>
            <person name="Kuo A."/>
            <person name="Nagy L.G."/>
            <person name="Floudas D."/>
            <person name="Copeland A."/>
            <person name="Barry K.W."/>
            <person name="Cichocki N."/>
            <person name="Veneault-Fourrey C."/>
            <person name="LaButti K."/>
            <person name="Lindquist E.A."/>
            <person name="Lipzen A."/>
            <person name="Lundell T."/>
            <person name="Morin E."/>
            <person name="Murat C."/>
            <person name="Riley R."/>
            <person name="Ohm R."/>
            <person name="Sun H."/>
            <person name="Tunlid A."/>
            <person name="Henrissat B."/>
            <person name="Grigoriev I.V."/>
            <person name="Hibbett D.S."/>
            <person name="Martin F."/>
        </authorList>
    </citation>
    <scope>NUCLEOTIDE SEQUENCE [LARGE SCALE GENOMIC DNA]</scope>
    <source>
        <strain evidence="1 2">MD-312</strain>
    </source>
</reference>
<dbReference type="OrthoDB" id="4743193at2759"/>
<organism evidence="1 2">
    <name type="scientific">Hydnomerulius pinastri MD-312</name>
    <dbReference type="NCBI Taxonomy" id="994086"/>
    <lineage>
        <taxon>Eukaryota</taxon>
        <taxon>Fungi</taxon>
        <taxon>Dikarya</taxon>
        <taxon>Basidiomycota</taxon>
        <taxon>Agaricomycotina</taxon>
        <taxon>Agaricomycetes</taxon>
        <taxon>Agaricomycetidae</taxon>
        <taxon>Boletales</taxon>
        <taxon>Boletales incertae sedis</taxon>
        <taxon>Leucogyrophana</taxon>
    </lineage>
</organism>
<protein>
    <submittedName>
        <fullName evidence="1">Uncharacterized protein</fullName>
    </submittedName>
</protein>